<dbReference type="PANTHER" id="PTHR47974:SF33">
    <property type="entry name" value="PROTEIN KINASE DOMAIN-CONTAINING PROTEIN"/>
    <property type="match status" value="1"/>
</dbReference>
<dbReference type="OMA" id="VWENNVS"/>
<dbReference type="CDD" id="cd00028">
    <property type="entry name" value="B_lectin"/>
    <property type="match status" value="1"/>
</dbReference>
<dbReference type="InterPro" id="IPR036426">
    <property type="entry name" value="Bulb-type_lectin_dom_sf"/>
</dbReference>
<dbReference type="SMR" id="A0A3B6NXU2"/>
<keyword evidence="25" id="KW-1185">Reference proteome</keyword>
<dbReference type="InterPro" id="IPR003609">
    <property type="entry name" value="Pan_app"/>
</dbReference>
<evidence type="ECO:0000256" key="18">
    <source>
        <dbReference type="PROSITE-ProRule" id="PRU10141"/>
    </source>
</evidence>
<evidence type="ECO:0000256" key="4">
    <source>
        <dbReference type="ARBA" id="ARBA00022679"/>
    </source>
</evidence>
<keyword evidence="3" id="KW-0245">EGF-like domain</keyword>
<evidence type="ECO:0000256" key="14">
    <source>
        <dbReference type="ARBA" id="ARBA00023180"/>
    </source>
</evidence>
<evidence type="ECO:0000256" key="19">
    <source>
        <dbReference type="SAM" id="Phobius"/>
    </source>
</evidence>
<keyword evidence="14" id="KW-0325">Glycoprotein</keyword>
<keyword evidence="11 19" id="KW-0472">Membrane</keyword>
<evidence type="ECO:0000256" key="2">
    <source>
        <dbReference type="ARBA" id="ARBA00022527"/>
    </source>
</evidence>
<dbReference type="FunFam" id="2.90.10.10:FF:000006">
    <property type="entry name" value="Serine/threonine-protein kinase"/>
    <property type="match status" value="1"/>
</dbReference>
<dbReference type="InterPro" id="IPR008271">
    <property type="entry name" value="Ser/Thr_kinase_AS"/>
</dbReference>
<evidence type="ECO:0000256" key="1">
    <source>
        <dbReference type="ARBA" id="ARBA00004479"/>
    </source>
</evidence>
<dbReference type="InterPro" id="IPR000719">
    <property type="entry name" value="Prot_kinase_dom"/>
</dbReference>
<dbReference type="PIRSF" id="PIRSF000641">
    <property type="entry name" value="SRK"/>
    <property type="match status" value="1"/>
</dbReference>
<dbReference type="Gramene" id="TraesCLE_scaffold_028208_01G000100.1">
    <property type="protein sequence ID" value="TraesCLE_scaffold_028208_01G000100.1"/>
    <property type="gene ID" value="TraesCLE_scaffold_028208_01G000100"/>
</dbReference>
<name>A0A3B6NXU2_WHEAT</name>
<dbReference type="GO" id="GO:0004674">
    <property type="term" value="F:protein serine/threonine kinase activity"/>
    <property type="evidence" value="ECO:0007669"/>
    <property type="project" value="UniProtKB-KW"/>
</dbReference>
<evidence type="ECO:0000256" key="3">
    <source>
        <dbReference type="ARBA" id="ARBA00022536"/>
    </source>
</evidence>
<feature type="domain" description="Protein kinase" evidence="21">
    <location>
        <begin position="542"/>
        <end position="824"/>
    </location>
</feature>
<dbReference type="GO" id="GO:0051707">
    <property type="term" value="P:response to other organism"/>
    <property type="evidence" value="ECO:0007669"/>
    <property type="project" value="UniProtKB-ARBA"/>
</dbReference>
<evidence type="ECO:0000259" key="22">
    <source>
        <dbReference type="PROSITE" id="PS50927"/>
    </source>
</evidence>
<feature type="chain" id="PRO_5017200569" description="Receptor-like serine/threonine-protein kinase" evidence="20">
    <location>
        <begin position="47"/>
        <end position="832"/>
    </location>
</feature>
<dbReference type="Pfam" id="PF08276">
    <property type="entry name" value="PAN_2"/>
    <property type="match status" value="1"/>
</dbReference>
<dbReference type="Pfam" id="PF00954">
    <property type="entry name" value="S_locus_glycop"/>
    <property type="match status" value="1"/>
</dbReference>
<evidence type="ECO:0000256" key="16">
    <source>
        <dbReference type="ARBA" id="ARBA00048679"/>
    </source>
</evidence>
<gene>
    <name evidence="24" type="primary">LOC123129025</name>
</gene>
<dbReference type="SMART" id="SM00108">
    <property type="entry name" value="B_lectin"/>
    <property type="match status" value="1"/>
</dbReference>
<dbReference type="SUPFAM" id="SSF51110">
    <property type="entry name" value="alpha-D-mannose-specific plant lectins"/>
    <property type="match status" value="1"/>
</dbReference>
<organism evidence="24">
    <name type="scientific">Triticum aestivum</name>
    <name type="common">Wheat</name>
    <dbReference type="NCBI Taxonomy" id="4565"/>
    <lineage>
        <taxon>Eukaryota</taxon>
        <taxon>Viridiplantae</taxon>
        <taxon>Streptophyta</taxon>
        <taxon>Embryophyta</taxon>
        <taxon>Tracheophyta</taxon>
        <taxon>Spermatophyta</taxon>
        <taxon>Magnoliopsida</taxon>
        <taxon>Liliopsida</taxon>
        <taxon>Poales</taxon>
        <taxon>Poaceae</taxon>
        <taxon>BOP clade</taxon>
        <taxon>Pooideae</taxon>
        <taxon>Triticodae</taxon>
        <taxon>Triticeae</taxon>
        <taxon>Triticinae</taxon>
        <taxon>Triticum</taxon>
    </lineage>
</organism>
<comment type="catalytic activity">
    <reaction evidence="15 17">
        <text>L-threonyl-[protein] + ATP = O-phospho-L-threonyl-[protein] + ADP + H(+)</text>
        <dbReference type="Rhea" id="RHEA:46608"/>
        <dbReference type="Rhea" id="RHEA-COMP:11060"/>
        <dbReference type="Rhea" id="RHEA-COMP:11605"/>
        <dbReference type="ChEBI" id="CHEBI:15378"/>
        <dbReference type="ChEBI" id="CHEBI:30013"/>
        <dbReference type="ChEBI" id="CHEBI:30616"/>
        <dbReference type="ChEBI" id="CHEBI:61977"/>
        <dbReference type="ChEBI" id="CHEBI:456216"/>
        <dbReference type="EC" id="2.7.11.1"/>
    </reaction>
</comment>
<dbReference type="CDD" id="cd14066">
    <property type="entry name" value="STKc_IRAK"/>
    <property type="match status" value="1"/>
</dbReference>
<dbReference type="SUPFAM" id="SSF57414">
    <property type="entry name" value="Hairpin loop containing domain-like"/>
    <property type="match status" value="1"/>
</dbReference>
<dbReference type="PROSITE" id="PS00108">
    <property type="entry name" value="PROTEIN_KINASE_ST"/>
    <property type="match status" value="1"/>
</dbReference>
<evidence type="ECO:0000256" key="15">
    <source>
        <dbReference type="ARBA" id="ARBA00047899"/>
    </source>
</evidence>
<dbReference type="Gene3D" id="2.90.10.10">
    <property type="entry name" value="Bulb-type lectin domain"/>
    <property type="match status" value="1"/>
</dbReference>
<feature type="domain" description="Apple" evidence="23">
    <location>
        <begin position="351"/>
        <end position="431"/>
    </location>
</feature>
<evidence type="ECO:0000256" key="8">
    <source>
        <dbReference type="ARBA" id="ARBA00022777"/>
    </source>
</evidence>
<dbReference type="Gramene" id="TraesCS6A03G0996600.1">
    <property type="protein sequence ID" value="TraesCS6A03G0996600.1.CDS1"/>
    <property type="gene ID" value="TraesCS6A03G0996600"/>
</dbReference>
<evidence type="ECO:0000256" key="12">
    <source>
        <dbReference type="ARBA" id="ARBA00023157"/>
    </source>
</evidence>
<dbReference type="GO" id="GO:0106310">
    <property type="term" value="F:protein serine kinase activity"/>
    <property type="evidence" value="ECO:0007669"/>
    <property type="project" value="RHEA"/>
</dbReference>
<dbReference type="AlphaFoldDB" id="A0A3B6NXU2"/>
<dbReference type="PaxDb" id="4565-Traes_6AL_A88A8576C.1"/>
<keyword evidence="6 20" id="KW-0732">Signal</keyword>
<keyword evidence="9 17" id="KW-0067">ATP-binding</keyword>
<evidence type="ECO:0000313" key="25">
    <source>
        <dbReference type="Proteomes" id="UP000019116"/>
    </source>
</evidence>
<evidence type="ECO:0000256" key="9">
    <source>
        <dbReference type="ARBA" id="ARBA00022840"/>
    </source>
</evidence>
<evidence type="ECO:0000256" key="5">
    <source>
        <dbReference type="ARBA" id="ARBA00022692"/>
    </source>
</evidence>
<dbReference type="Gramene" id="TraesROB_scaffold_018096_01G000200.1">
    <property type="protein sequence ID" value="TraesROB_scaffold_018096_01G000200.1"/>
    <property type="gene ID" value="TraesROB_scaffold_018096_01G000200"/>
</dbReference>
<dbReference type="Gene3D" id="1.10.510.10">
    <property type="entry name" value="Transferase(Phosphotransferase) domain 1"/>
    <property type="match status" value="1"/>
</dbReference>
<dbReference type="InterPro" id="IPR011009">
    <property type="entry name" value="Kinase-like_dom_sf"/>
</dbReference>
<dbReference type="InterPro" id="IPR024171">
    <property type="entry name" value="SRK-like_kinase"/>
</dbReference>
<reference evidence="24" key="1">
    <citation type="submission" date="2018-08" db="EMBL/GenBank/DDBJ databases">
        <authorList>
            <person name="Rossello M."/>
        </authorList>
    </citation>
    <scope>NUCLEOTIDE SEQUENCE [LARGE SCALE GENOMIC DNA]</scope>
    <source>
        <strain evidence="24">cv. Chinese Spring</strain>
    </source>
</reference>
<feature type="signal peptide" evidence="20">
    <location>
        <begin position="1"/>
        <end position="46"/>
    </location>
</feature>
<keyword evidence="7 17" id="KW-0547">Nucleotide-binding</keyword>
<comment type="subcellular location">
    <subcellularLocation>
        <location evidence="1">Membrane</location>
        <topology evidence="1">Single-pass type I membrane protein</topology>
    </subcellularLocation>
</comment>
<dbReference type="GO" id="GO:0005524">
    <property type="term" value="F:ATP binding"/>
    <property type="evidence" value="ECO:0007669"/>
    <property type="project" value="UniProtKB-UniRule"/>
</dbReference>
<dbReference type="Pfam" id="PF01453">
    <property type="entry name" value="B_lectin"/>
    <property type="match status" value="1"/>
</dbReference>
<comment type="similarity">
    <text evidence="17">Belongs to the protein kinase superfamily. Ser/Thr protein kinase family.</text>
</comment>
<keyword evidence="13" id="KW-0675">Receptor</keyword>
<dbReference type="Pfam" id="PF00069">
    <property type="entry name" value="Pkinase"/>
    <property type="match status" value="1"/>
</dbReference>
<dbReference type="PROSITE" id="PS50927">
    <property type="entry name" value="BULB_LECTIN"/>
    <property type="match status" value="1"/>
</dbReference>
<evidence type="ECO:0000259" key="23">
    <source>
        <dbReference type="PROSITE" id="PS50948"/>
    </source>
</evidence>
<keyword evidence="5 19" id="KW-0812">Transmembrane</keyword>
<dbReference type="Gramene" id="TraesCS6A02G396100.1">
    <property type="protein sequence ID" value="TraesCS6A02G396100.1.cds1"/>
    <property type="gene ID" value="TraesCS6A02G396100"/>
</dbReference>
<evidence type="ECO:0000256" key="17">
    <source>
        <dbReference type="PIRNR" id="PIRNR000641"/>
    </source>
</evidence>
<keyword evidence="8 17" id="KW-0418">Kinase</keyword>
<accession>A0A3B6NXU2</accession>
<dbReference type="FunFam" id="3.30.200.20:FF:000059">
    <property type="entry name" value="S-receptor-like serine/threonine-protein kinase"/>
    <property type="match status" value="1"/>
</dbReference>
<dbReference type="Proteomes" id="UP000019116">
    <property type="component" value="Chromosome 6A"/>
</dbReference>
<dbReference type="SUPFAM" id="SSF56112">
    <property type="entry name" value="Protein kinase-like (PK-like)"/>
    <property type="match status" value="1"/>
</dbReference>
<feature type="binding site" evidence="18">
    <location>
        <position position="570"/>
    </location>
    <ligand>
        <name>ATP</name>
        <dbReference type="ChEBI" id="CHEBI:30616"/>
    </ligand>
</feature>
<dbReference type="FunFam" id="1.10.510.10:FF:000302">
    <property type="entry name" value="Serine/threonine-protein kinase"/>
    <property type="match status" value="1"/>
</dbReference>
<reference evidence="24" key="2">
    <citation type="submission" date="2018-10" db="UniProtKB">
        <authorList>
            <consortium name="EnsemblPlants"/>
        </authorList>
    </citation>
    <scope>IDENTIFICATION</scope>
</reference>
<comment type="catalytic activity">
    <reaction evidence="16 17">
        <text>L-seryl-[protein] + ATP = O-phospho-L-seryl-[protein] + ADP + H(+)</text>
        <dbReference type="Rhea" id="RHEA:17989"/>
        <dbReference type="Rhea" id="RHEA-COMP:9863"/>
        <dbReference type="Rhea" id="RHEA-COMP:11604"/>
        <dbReference type="ChEBI" id="CHEBI:15378"/>
        <dbReference type="ChEBI" id="CHEBI:29999"/>
        <dbReference type="ChEBI" id="CHEBI:30616"/>
        <dbReference type="ChEBI" id="CHEBI:83421"/>
        <dbReference type="ChEBI" id="CHEBI:456216"/>
        <dbReference type="EC" id="2.7.11.1"/>
    </reaction>
</comment>
<keyword evidence="4 17" id="KW-0808">Transferase</keyword>
<dbReference type="Gene3D" id="3.30.200.20">
    <property type="entry name" value="Phosphorylase Kinase, domain 1"/>
    <property type="match status" value="1"/>
</dbReference>
<keyword evidence="12" id="KW-1015">Disulfide bond</keyword>
<keyword evidence="2 17" id="KW-0723">Serine/threonine-protein kinase</keyword>
<evidence type="ECO:0000256" key="7">
    <source>
        <dbReference type="ARBA" id="ARBA00022741"/>
    </source>
</evidence>
<sequence>MVPIISPICDHSRDQFFISASPNMDGRSTPLLLLLTLALLFLRVSAREFLSPGSSMSVEDSSDVLRSPDGTFTCGFNNISQTASIFSIWYSNTAERTVVWSANHLHPVYFKRSRVTLDADGRMAVEDYDGRPVWENNVSSSSSAQQAQLLDTGNLVVKGQGDIILWQSFHSPTDTLLPYQNITSAAKLVSASRLLVPGRYSFHFDDEHILTLFDDEKDISLKYWPIPSNDIWTKKRNAFSTTAIGVLDSSGYFLGSDNLTLKAVDWGHGVMRRLTLDYDGNLRLYSLNKIDGTWSVTWMAYQQTCCVLGLCGINGICVYTPQPACACAPGHEIIDPSDRSQGCRPKFNLSCDGQEMFLKLPATDFHGNDLRLNTIVSFDECKKICLKDCNCKGFAYWQGTGLCYPKGTLVGGVTGPSIVGGSIHLKIPKTLQVPRSSIPHSQPFGPKYVPNCSVKSKHFTVNFWDQPKSSQNGSHSHYLFLAYGFLLAIFCVELIFVALGCWFLFIREGKKLMGVWPAEVGYEMVTNHFRRYTYKELQRATQKFKDRIGCGASGLVYKGVLKDKRAIAVKTLADIHQGEEEFQHELSVIGRIYHMNLVRVWGFCSDGPHRILVLEYVENGSLDKTLFSSERLLGWSERFKIALGVARGLAYLHHECLEWVIHCDIKPENILLDDNLEPKISDFGLAKLVNRSGSNKNVSRIHGTRGYIAPEWVSSQPITSKVDVYSFGVVLLELLMGARVSDWASNAGEEVEMVLGTVVRMLTKNMMLEGSQHLWLPDFIDLRLNGQFDRLQARTMVKLTVSCLEEDSRKRPTMENLVQMLVSVDEASGTMQ</sequence>
<evidence type="ECO:0000259" key="21">
    <source>
        <dbReference type="PROSITE" id="PS50011"/>
    </source>
</evidence>
<protein>
    <recommendedName>
        <fullName evidence="17">Receptor-like serine/threonine-protein kinase</fullName>
        <ecNumber evidence="17">2.7.11.1</ecNumber>
    </recommendedName>
</protein>
<evidence type="ECO:0000256" key="13">
    <source>
        <dbReference type="ARBA" id="ARBA00023170"/>
    </source>
</evidence>
<dbReference type="CDD" id="cd01098">
    <property type="entry name" value="PAN_AP_plant"/>
    <property type="match status" value="1"/>
</dbReference>
<dbReference type="SMART" id="SM00220">
    <property type="entry name" value="S_TKc"/>
    <property type="match status" value="1"/>
</dbReference>
<proteinExistence type="inferred from homology"/>
<dbReference type="Gramene" id="TraesNOR6A03G03442600.1">
    <property type="protein sequence ID" value="TraesNOR6A03G03442600.1.CDS1"/>
    <property type="gene ID" value="TraesNOR6A03G03442600"/>
</dbReference>
<evidence type="ECO:0000256" key="20">
    <source>
        <dbReference type="SAM" id="SignalP"/>
    </source>
</evidence>
<dbReference type="EnsemblPlants" id="TraesCS6A02G396100.1">
    <property type="protein sequence ID" value="TraesCS6A02G396100.1.cds1"/>
    <property type="gene ID" value="TraesCS6A02G396100"/>
</dbReference>
<dbReference type="PANTHER" id="PTHR47974">
    <property type="entry name" value="OS07G0415500 PROTEIN"/>
    <property type="match status" value="1"/>
</dbReference>
<dbReference type="InterPro" id="IPR017441">
    <property type="entry name" value="Protein_kinase_ATP_BS"/>
</dbReference>
<keyword evidence="10 19" id="KW-1133">Transmembrane helix</keyword>
<dbReference type="Gene3D" id="3.50.4.10">
    <property type="entry name" value="Hepatocyte Growth Factor"/>
    <property type="match status" value="1"/>
</dbReference>
<dbReference type="PROSITE" id="PS00107">
    <property type="entry name" value="PROTEIN_KINASE_ATP"/>
    <property type="match status" value="1"/>
</dbReference>
<dbReference type="GO" id="GO:0016020">
    <property type="term" value="C:membrane"/>
    <property type="evidence" value="ECO:0007669"/>
    <property type="project" value="UniProtKB-SubCell"/>
</dbReference>
<feature type="domain" description="Bulb-type lectin" evidence="22">
    <location>
        <begin position="50"/>
        <end position="170"/>
    </location>
</feature>
<evidence type="ECO:0000256" key="11">
    <source>
        <dbReference type="ARBA" id="ARBA00023136"/>
    </source>
</evidence>
<dbReference type="PROSITE" id="PS50011">
    <property type="entry name" value="PROTEIN_KINASE_DOM"/>
    <property type="match status" value="1"/>
</dbReference>
<dbReference type="InterPro" id="IPR001480">
    <property type="entry name" value="Bulb-type_lectin_dom"/>
</dbReference>
<dbReference type="InterPro" id="IPR000858">
    <property type="entry name" value="S_locus_glycoprot_dom"/>
</dbReference>
<dbReference type="GO" id="GO:0048544">
    <property type="term" value="P:recognition of pollen"/>
    <property type="evidence" value="ECO:0007669"/>
    <property type="project" value="InterPro"/>
</dbReference>
<feature type="transmembrane region" description="Helical" evidence="19">
    <location>
        <begin position="478"/>
        <end position="505"/>
    </location>
</feature>
<evidence type="ECO:0000313" key="24">
    <source>
        <dbReference type="EnsemblPlants" id="TraesCS6A02G396100.1.cds1"/>
    </source>
</evidence>
<evidence type="ECO:0000256" key="10">
    <source>
        <dbReference type="ARBA" id="ARBA00022989"/>
    </source>
</evidence>
<evidence type="ECO:0000256" key="6">
    <source>
        <dbReference type="ARBA" id="ARBA00022729"/>
    </source>
</evidence>
<dbReference type="PROSITE" id="PS50948">
    <property type="entry name" value="PAN"/>
    <property type="match status" value="1"/>
</dbReference>
<dbReference type="EC" id="2.7.11.1" evidence="17"/>
<dbReference type="STRING" id="4565.A0A3B6NXU2"/>